<dbReference type="OrthoDB" id="3022746at2759"/>
<evidence type="ECO:0000313" key="2">
    <source>
        <dbReference type="Proteomes" id="UP000636479"/>
    </source>
</evidence>
<protein>
    <submittedName>
        <fullName evidence="1">Uncharacterized protein</fullName>
    </submittedName>
</protein>
<dbReference type="GeneID" id="59352293"/>
<accession>A0A8H6RYQ0</accession>
<keyword evidence="2" id="KW-1185">Reference proteome</keyword>
<organism evidence="1 2">
    <name type="scientific">Mycena indigotica</name>
    <dbReference type="NCBI Taxonomy" id="2126181"/>
    <lineage>
        <taxon>Eukaryota</taxon>
        <taxon>Fungi</taxon>
        <taxon>Dikarya</taxon>
        <taxon>Basidiomycota</taxon>
        <taxon>Agaricomycotina</taxon>
        <taxon>Agaricomycetes</taxon>
        <taxon>Agaricomycetidae</taxon>
        <taxon>Agaricales</taxon>
        <taxon>Marasmiineae</taxon>
        <taxon>Mycenaceae</taxon>
        <taxon>Mycena</taxon>
    </lineage>
</organism>
<name>A0A8H6RYQ0_9AGAR</name>
<dbReference type="EMBL" id="JACAZF010000015">
    <property type="protein sequence ID" value="KAF7290195.1"/>
    <property type="molecule type" value="Genomic_DNA"/>
</dbReference>
<dbReference type="AlphaFoldDB" id="A0A8H6RYQ0"/>
<dbReference type="RefSeq" id="XP_037213773.1">
    <property type="nucleotide sequence ID" value="XM_037369777.1"/>
</dbReference>
<gene>
    <name evidence="1" type="ORF">MIND_01332900</name>
</gene>
<sequence>MKARVWRPATNDVNEGALGSYVVWAHDNPTGALHTHNALKMCQRNSTEKFAATFFNAEDYHFVIAAARRLESEGLEKKRRQEQREYDARMLDKKEAANAKKLAKADAIRSRLDSIPLIKSINDIRVPWMTRERLDDQLEKLRRLWNPDKKKSQRITIPCKSHIPKLADKQKALEDAFSAHLALLADEVGDESIDGLFGDGLDSETDTEVLDVDYWDEEDAEME</sequence>
<dbReference type="Proteomes" id="UP000636479">
    <property type="component" value="Unassembled WGS sequence"/>
</dbReference>
<proteinExistence type="predicted"/>
<reference evidence="1" key="1">
    <citation type="submission" date="2020-05" db="EMBL/GenBank/DDBJ databases">
        <title>Mycena genomes resolve the evolution of fungal bioluminescence.</title>
        <authorList>
            <person name="Tsai I.J."/>
        </authorList>
    </citation>
    <scope>NUCLEOTIDE SEQUENCE</scope>
    <source>
        <strain evidence="1">171206Taipei</strain>
    </source>
</reference>
<evidence type="ECO:0000313" key="1">
    <source>
        <dbReference type="EMBL" id="KAF7290195.1"/>
    </source>
</evidence>
<comment type="caution">
    <text evidence="1">The sequence shown here is derived from an EMBL/GenBank/DDBJ whole genome shotgun (WGS) entry which is preliminary data.</text>
</comment>